<dbReference type="AlphaFoldDB" id="A0AAU7QCE5"/>
<organism evidence="1">
    <name type="scientific">Acerihabitans sp. KWT182</name>
    <dbReference type="NCBI Taxonomy" id="3157919"/>
    <lineage>
        <taxon>Bacteria</taxon>
        <taxon>Pseudomonadati</taxon>
        <taxon>Pseudomonadota</taxon>
        <taxon>Gammaproteobacteria</taxon>
        <taxon>Enterobacterales</taxon>
        <taxon>Pectobacteriaceae</taxon>
        <taxon>Acerihabitans</taxon>
    </lineage>
</organism>
<proteinExistence type="predicted"/>
<name>A0AAU7QCE5_9GAMM</name>
<evidence type="ECO:0000313" key="1">
    <source>
        <dbReference type="EMBL" id="XBS70645.1"/>
    </source>
</evidence>
<accession>A0AAU7QCE5</accession>
<dbReference type="EMBL" id="CP157947">
    <property type="protein sequence ID" value="XBS70645.1"/>
    <property type="molecule type" value="Genomic_DNA"/>
</dbReference>
<protein>
    <submittedName>
        <fullName evidence="1">Uncharacterized protein</fullName>
    </submittedName>
</protein>
<reference evidence="1" key="1">
    <citation type="submission" date="2024-06" db="EMBL/GenBank/DDBJ databases">
        <authorList>
            <person name="Coelho C."/>
            <person name="Bento M."/>
            <person name="Garcia E."/>
            <person name="Camelo A."/>
            <person name="Brandao I."/>
            <person name="Espirito Santo C."/>
            <person name="Trovao J."/>
            <person name="Verissimo A."/>
            <person name="Costa J."/>
            <person name="Tiago I."/>
        </authorList>
    </citation>
    <scope>NUCLEOTIDE SEQUENCE</scope>
    <source>
        <strain evidence="1">KWT182</strain>
    </source>
</reference>
<sequence>MSKSSIFAFYKLVVAGHLTGEELKYPLQDKENIDYLYKNLYKSIVIEGEIDGKNLTFNKKLENFFS</sequence>
<gene>
    <name evidence="1" type="ORF">ABK905_05670</name>
</gene>